<evidence type="ECO:0000256" key="1">
    <source>
        <dbReference type="ARBA" id="ARBA00004141"/>
    </source>
</evidence>
<feature type="domain" description="TRPM-like" evidence="12">
    <location>
        <begin position="281"/>
        <end position="452"/>
    </location>
</feature>
<dbReference type="GO" id="GO:0005886">
    <property type="term" value="C:plasma membrane"/>
    <property type="evidence" value="ECO:0007669"/>
    <property type="project" value="TreeGrafter"/>
</dbReference>
<evidence type="ECO:0000256" key="7">
    <source>
        <dbReference type="ARBA" id="ARBA00023303"/>
    </source>
</evidence>
<evidence type="ECO:0000256" key="8">
    <source>
        <dbReference type="SAM" id="MobiDB-lite"/>
    </source>
</evidence>
<dbReference type="GO" id="GO:0005261">
    <property type="term" value="F:monoatomic cation channel activity"/>
    <property type="evidence" value="ECO:0007669"/>
    <property type="project" value="TreeGrafter"/>
</dbReference>
<evidence type="ECO:0000259" key="11">
    <source>
        <dbReference type="Pfam" id="PF18139"/>
    </source>
</evidence>
<dbReference type="EMBL" id="JBAMIC010000001">
    <property type="protein sequence ID" value="KAK7115842.1"/>
    <property type="molecule type" value="Genomic_DNA"/>
</dbReference>
<feature type="compositionally biased region" description="Basic and acidic residues" evidence="8">
    <location>
        <begin position="957"/>
        <end position="968"/>
    </location>
</feature>
<feature type="transmembrane region" description="Helical" evidence="9">
    <location>
        <begin position="521"/>
        <end position="550"/>
    </location>
</feature>
<dbReference type="InterPro" id="IPR005821">
    <property type="entry name" value="Ion_trans_dom"/>
</dbReference>
<evidence type="ECO:0000256" key="4">
    <source>
        <dbReference type="ARBA" id="ARBA00022989"/>
    </source>
</evidence>
<keyword evidence="3 9" id="KW-0812">Transmembrane</keyword>
<sequence length="1125" mass="128221">MLVVEGGVNTLKTVDKAIKENIPVILIKGSGKCADILAEAQQANNHTHGVRGLTSKADTIKDRIQRSFPKEEDKVNRLVTSCIREDATRKMMSVFHVDPHVRSSHDLDVAILRAFLTAKQLSVKKKMELAIAWNRVDVARNEIMADIDLTDTSVGNSEGHRQSTTDLPPTRRDLHGLLKMSIEKRHRAEFVELLLEHDVSLKEFLRDEALFSPLQKSKSKEKITPYLRKTEDDDNDSVLLAEEGENEDDDNSSSDEESERRGCMKVCCRRQKNSALLETTAATGEATEDKCLALLYEHTKALGTKKDDRDIKERISSRVKKLLGSFYKKPKYPDTKEETAQRLFIWAVLSGRFDLAKVFLKEATDTMGAALMAVALIKATRKRYDRSSVEEINRLDSQAKEFEDLAIGVLNACYADNEKKTRKVLKRELPVWGRSSCILLAMKADTKRFLAQPACQAFINFIWMDEIFVHTNRMVKMLLSMILVVIIPTAVKFRKEEKSKTEKKTSDGSEKRIPALKKIGIFYHTPMVIFCLNFMSYAAFLCLYSYILLIQLSSEWHYLESLLAIWVLTIFMEEVRQFTPFSSSRSGSVRNKWKNSLDIIAFIGFVTGGILRILSLYVCNACLDWARLTLAANVIPCFFRLLVFYTINKELGPKLVMIRRMVHDLMWFVVILLVFVASYAVASESILYPNAQLSWQFLFHLPRKAYWQIYGELFLEDIEGDSDCTDTPELYSDYSEQRCPSDLGQYAVPVLTGLYVMLTNILLVNLLIAMFSYTFQQVQENTDTHWHCQRFNLIFEYAERPDFPPPLNIFIYIFWILTGKKHESRFRKRVDEKKVRKRLEKEKPAPQSEAKTDEERQAENYRAHKLREALAKLEKKKRKDAQLVEWEKLIADGFFISVKEKESLDNKVDTMRQHIEDLQMKVDFLTEYHARLNRLASLQDSPEEDSKLPIKSASGDTHTRPSAKDTSRSKQSSESSQTSDTSRAKAASSSNRQLAKRETTGPNSRKRTSLPKPNLPSTSAADDLQMPPPAATSDTPDSAEILPSAPTDEDVPEAPVYYAASDSSETSHPLPGLVLAEGLVEAEQVDVSVQLQSLQQQILQSQESHFSMMSERFKALEEQMSKLSN</sequence>
<organism evidence="13 14">
    <name type="scientific">Littorina saxatilis</name>
    <dbReference type="NCBI Taxonomy" id="31220"/>
    <lineage>
        <taxon>Eukaryota</taxon>
        <taxon>Metazoa</taxon>
        <taxon>Spiralia</taxon>
        <taxon>Lophotrochozoa</taxon>
        <taxon>Mollusca</taxon>
        <taxon>Gastropoda</taxon>
        <taxon>Caenogastropoda</taxon>
        <taxon>Littorinimorpha</taxon>
        <taxon>Littorinoidea</taxon>
        <taxon>Littorinidae</taxon>
        <taxon>Littorina</taxon>
    </lineage>
</organism>
<dbReference type="PANTHER" id="PTHR13800:SF1">
    <property type="entry name" value="TRANSIENT RECEPTOR POTENTIAL CATION CHANNEL TRPM"/>
    <property type="match status" value="1"/>
</dbReference>
<keyword evidence="14" id="KW-1185">Reference proteome</keyword>
<evidence type="ECO:0000256" key="5">
    <source>
        <dbReference type="ARBA" id="ARBA00023065"/>
    </source>
</evidence>
<keyword evidence="5" id="KW-0406">Ion transport</keyword>
<comment type="subcellular location">
    <subcellularLocation>
        <location evidence="1">Membrane</location>
        <topology evidence="1">Multi-pass membrane protein</topology>
    </subcellularLocation>
</comment>
<evidence type="ECO:0000256" key="3">
    <source>
        <dbReference type="ARBA" id="ARBA00022692"/>
    </source>
</evidence>
<dbReference type="Pfam" id="PF18139">
    <property type="entry name" value="LSDAT_euk"/>
    <property type="match status" value="1"/>
</dbReference>
<name>A0AAN9C1Y6_9CAEN</name>
<feature type="transmembrane region" description="Helical" evidence="9">
    <location>
        <begin position="665"/>
        <end position="688"/>
    </location>
</feature>
<evidence type="ECO:0000256" key="6">
    <source>
        <dbReference type="ARBA" id="ARBA00023136"/>
    </source>
</evidence>
<dbReference type="Proteomes" id="UP001374579">
    <property type="component" value="Unassembled WGS sequence"/>
</dbReference>
<feature type="transmembrane region" description="Helical" evidence="9">
    <location>
        <begin position="625"/>
        <end position="645"/>
    </location>
</feature>
<reference evidence="13 14" key="1">
    <citation type="submission" date="2024-02" db="EMBL/GenBank/DDBJ databases">
        <title>Chromosome-scale genome assembly of the rough periwinkle Littorina saxatilis.</title>
        <authorList>
            <person name="De Jode A."/>
            <person name="Faria R."/>
            <person name="Formenti G."/>
            <person name="Sims Y."/>
            <person name="Smith T.P."/>
            <person name="Tracey A."/>
            <person name="Wood J.M.D."/>
            <person name="Zagrodzka Z.B."/>
            <person name="Johannesson K."/>
            <person name="Butlin R.K."/>
            <person name="Leder E.H."/>
        </authorList>
    </citation>
    <scope>NUCLEOTIDE SEQUENCE [LARGE SCALE GENOMIC DNA]</scope>
    <source>
        <strain evidence="13">Snail1</strain>
        <tissue evidence="13">Muscle</tissue>
    </source>
</reference>
<evidence type="ECO:0000256" key="9">
    <source>
        <dbReference type="SAM" id="Phobius"/>
    </source>
</evidence>
<evidence type="ECO:0000313" key="13">
    <source>
        <dbReference type="EMBL" id="KAK7115842.1"/>
    </source>
</evidence>
<feature type="domain" description="Ion transport" evidence="10">
    <location>
        <begin position="532"/>
        <end position="782"/>
    </location>
</feature>
<dbReference type="Pfam" id="PF25508">
    <property type="entry name" value="TRPM2"/>
    <property type="match status" value="1"/>
</dbReference>
<keyword evidence="4 9" id="KW-1133">Transmembrane helix</keyword>
<evidence type="ECO:0000256" key="2">
    <source>
        <dbReference type="ARBA" id="ARBA00022448"/>
    </source>
</evidence>
<feature type="transmembrane region" description="Helical" evidence="9">
    <location>
        <begin position="746"/>
        <end position="768"/>
    </location>
</feature>
<protein>
    <submittedName>
        <fullName evidence="13">Uncharacterized protein</fullName>
    </submittedName>
</protein>
<keyword evidence="7" id="KW-0407">Ion channel</keyword>
<feature type="transmembrane region" description="Helical" evidence="9">
    <location>
        <begin position="596"/>
        <end position="619"/>
    </location>
</feature>
<dbReference type="InterPro" id="IPR050927">
    <property type="entry name" value="TRPM"/>
</dbReference>
<feature type="region of interest" description="Disordered" evidence="8">
    <location>
        <begin position="241"/>
        <end position="260"/>
    </location>
</feature>
<feature type="region of interest" description="Disordered" evidence="8">
    <location>
        <begin position="936"/>
        <end position="1069"/>
    </location>
</feature>
<gene>
    <name evidence="13" type="ORF">V1264_001645</name>
</gene>
<proteinExistence type="predicted"/>
<feature type="compositionally biased region" description="Low complexity" evidence="8">
    <location>
        <begin position="969"/>
        <end position="981"/>
    </location>
</feature>
<evidence type="ECO:0000259" key="10">
    <source>
        <dbReference type="Pfam" id="PF00520"/>
    </source>
</evidence>
<accession>A0AAN9C1Y6</accession>
<keyword evidence="2" id="KW-0813">Transport</keyword>
<keyword evidence="6 9" id="KW-0472">Membrane</keyword>
<evidence type="ECO:0000259" key="12">
    <source>
        <dbReference type="Pfam" id="PF25508"/>
    </source>
</evidence>
<feature type="domain" description="TRPM SLOG" evidence="11">
    <location>
        <begin position="2"/>
        <end position="81"/>
    </location>
</feature>
<dbReference type="PANTHER" id="PTHR13800">
    <property type="entry name" value="TRANSIENT RECEPTOR POTENTIAL CATION CHANNEL, SUBFAMILY M, MEMBER 6"/>
    <property type="match status" value="1"/>
</dbReference>
<comment type="caution">
    <text evidence="13">The sequence shown here is derived from an EMBL/GenBank/DDBJ whole genome shotgun (WGS) entry which is preliminary data.</text>
</comment>
<dbReference type="InterPro" id="IPR057366">
    <property type="entry name" value="TRPM-like"/>
</dbReference>
<feature type="region of interest" description="Disordered" evidence="8">
    <location>
        <begin position="837"/>
        <end position="859"/>
    </location>
</feature>
<dbReference type="InterPro" id="IPR041491">
    <property type="entry name" value="TRPM_SLOG"/>
</dbReference>
<feature type="compositionally biased region" description="Acidic residues" evidence="8">
    <location>
        <begin position="241"/>
        <end position="257"/>
    </location>
</feature>
<evidence type="ECO:0000313" key="14">
    <source>
        <dbReference type="Proteomes" id="UP001374579"/>
    </source>
</evidence>
<dbReference type="GO" id="GO:0030001">
    <property type="term" value="P:metal ion transport"/>
    <property type="evidence" value="ECO:0007669"/>
    <property type="project" value="TreeGrafter"/>
</dbReference>
<feature type="transmembrane region" description="Helical" evidence="9">
    <location>
        <begin position="474"/>
        <end position="493"/>
    </location>
</feature>
<dbReference type="AlphaFoldDB" id="A0AAN9C1Y6"/>
<dbReference type="Pfam" id="PF00520">
    <property type="entry name" value="Ion_trans"/>
    <property type="match status" value="1"/>
</dbReference>